<accession>A0A6G1LNU8</accession>
<gene>
    <name evidence="2" type="ORF">EJ03DRAFT_340505</name>
</gene>
<evidence type="ECO:0000313" key="3">
    <source>
        <dbReference type="Proteomes" id="UP000799436"/>
    </source>
</evidence>
<evidence type="ECO:0000313" key="2">
    <source>
        <dbReference type="EMBL" id="KAF2774320.1"/>
    </source>
</evidence>
<reference evidence="2" key="1">
    <citation type="journal article" date="2020" name="Stud. Mycol.">
        <title>101 Dothideomycetes genomes: a test case for predicting lifestyles and emergence of pathogens.</title>
        <authorList>
            <person name="Haridas S."/>
            <person name="Albert R."/>
            <person name="Binder M."/>
            <person name="Bloem J."/>
            <person name="Labutti K."/>
            <person name="Salamov A."/>
            <person name="Andreopoulos B."/>
            <person name="Baker S."/>
            <person name="Barry K."/>
            <person name="Bills G."/>
            <person name="Bluhm B."/>
            <person name="Cannon C."/>
            <person name="Castanera R."/>
            <person name="Culley D."/>
            <person name="Daum C."/>
            <person name="Ezra D."/>
            <person name="Gonzalez J."/>
            <person name="Henrissat B."/>
            <person name="Kuo A."/>
            <person name="Liang C."/>
            <person name="Lipzen A."/>
            <person name="Lutzoni F."/>
            <person name="Magnuson J."/>
            <person name="Mondo S."/>
            <person name="Nolan M."/>
            <person name="Ohm R."/>
            <person name="Pangilinan J."/>
            <person name="Park H.-J."/>
            <person name="Ramirez L."/>
            <person name="Alfaro M."/>
            <person name="Sun H."/>
            <person name="Tritt A."/>
            <person name="Yoshinaga Y."/>
            <person name="Zwiers L.-H."/>
            <person name="Turgeon B."/>
            <person name="Goodwin S."/>
            <person name="Spatafora J."/>
            <person name="Crous P."/>
            <person name="Grigoriev I."/>
        </authorList>
    </citation>
    <scope>NUCLEOTIDE SEQUENCE</scope>
    <source>
        <strain evidence="2">CBS 116005</strain>
    </source>
</reference>
<dbReference type="EMBL" id="ML995808">
    <property type="protein sequence ID" value="KAF2774320.1"/>
    <property type="molecule type" value="Genomic_DNA"/>
</dbReference>
<dbReference type="SUPFAM" id="SSF51735">
    <property type="entry name" value="NAD(P)-binding Rossmann-fold domains"/>
    <property type="match status" value="1"/>
</dbReference>
<feature type="domain" description="CoA-binding" evidence="1">
    <location>
        <begin position="8"/>
        <end position="105"/>
    </location>
</feature>
<keyword evidence="3" id="KW-1185">Reference proteome</keyword>
<proteinExistence type="predicted"/>
<dbReference type="InterPro" id="IPR036291">
    <property type="entry name" value="NAD(P)-bd_dom_sf"/>
</dbReference>
<dbReference type="Pfam" id="PF13380">
    <property type="entry name" value="CoA_binding_2"/>
    <property type="match status" value="1"/>
</dbReference>
<evidence type="ECO:0000259" key="1">
    <source>
        <dbReference type="SMART" id="SM00881"/>
    </source>
</evidence>
<dbReference type="OrthoDB" id="5138418at2759"/>
<dbReference type="InterPro" id="IPR003781">
    <property type="entry name" value="CoA-bd"/>
</dbReference>
<protein>
    <submittedName>
        <fullName evidence="2">NAD(P)-binding protein</fullName>
    </submittedName>
</protein>
<dbReference type="Gene3D" id="3.40.50.720">
    <property type="entry name" value="NAD(P)-binding Rossmann-like Domain"/>
    <property type="match status" value="1"/>
</dbReference>
<dbReference type="PANTHER" id="PTHR33303">
    <property type="entry name" value="CYTOPLASMIC PROTEIN-RELATED"/>
    <property type="match status" value="1"/>
</dbReference>
<name>A0A6G1LNU8_9PEZI</name>
<organism evidence="2 3">
    <name type="scientific">Teratosphaeria nubilosa</name>
    <dbReference type="NCBI Taxonomy" id="161662"/>
    <lineage>
        <taxon>Eukaryota</taxon>
        <taxon>Fungi</taxon>
        <taxon>Dikarya</taxon>
        <taxon>Ascomycota</taxon>
        <taxon>Pezizomycotina</taxon>
        <taxon>Dothideomycetes</taxon>
        <taxon>Dothideomycetidae</taxon>
        <taxon>Mycosphaerellales</taxon>
        <taxon>Teratosphaeriaceae</taxon>
        <taxon>Teratosphaeria</taxon>
    </lineage>
</organism>
<dbReference type="PANTHER" id="PTHR33303:SF2">
    <property type="entry name" value="COA-BINDING DOMAIN-CONTAINING PROTEIN"/>
    <property type="match status" value="1"/>
</dbReference>
<sequence length="155" mass="16535">MQSAARFFFSQPTFAVAGASSSPHKFGHKIFAWYLAHDLPAVPVNPTISSVEVRGKHFDTIASVSELKDPVHSALSVITPPPVTAKLLQEAKEAGVRAVWLQPGAFTEKELEYAVQHFPGGAVGGFEECTVGAEGWCVLVDGEAAMTAAERAEKL</sequence>
<dbReference type="Proteomes" id="UP000799436">
    <property type="component" value="Unassembled WGS sequence"/>
</dbReference>
<dbReference type="SMART" id="SM00881">
    <property type="entry name" value="CoA_binding"/>
    <property type="match status" value="1"/>
</dbReference>
<dbReference type="AlphaFoldDB" id="A0A6G1LNU8"/>